<dbReference type="GO" id="GO:0000981">
    <property type="term" value="F:DNA-binding transcription factor activity, RNA polymerase II-specific"/>
    <property type="evidence" value="ECO:0007669"/>
    <property type="project" value="InterPro"/>
</dbReference>
<dbReference type="EMBL" id="JAHLJV010000010">
    <property type="protein sequence ID" value="KAK1596812.1"/>
    <property type="molecule type" value="Genomic_DNA"/>
</dbReference>
<gene>
    <name evidence="3" type="ORF">LY79DRAFT_676849</name>
</gene>
<keyword evidence="1" id="KW-0539">Nucleus</keyword>
<dbReference type="InterPro" id="IPR036864">
    <property type="entry name" value="Zn2-C6_fun-type_DNA-bd_sf"/>
</dbReference>
<evidence type="ECO:0000256" key="1">
    <source>
        <dbReference type="ARBA" id="ARBA00023242"/>
    </source>
</evidence>
<evidence type="ECO:0000313" key="3">
    <source>
        <dbReference type="EMBL" id="KAK1596812.1"/>
    </source>
</evidence>
<proteinExistence type="predicted"/>
<dbReference type="GO" id="GO:0008270">
    <property type="term" value="F:zinc ion binding"/>
    <property type="evidence" value="ECO:0007669"/>
    <property type="project" value="InterPro"/>
</dbReference>
<dbReference type="CDD" id="cd00067">
    <property type="entry name" value="GAL4"/>
    <property type="match status" value="1"/>
</dbReference>
<dbReference type="AlphaFoldDB" id="A0AAD8Q6R1"/>
<dbReference type="InterPro" id="IPR001138">
    <property type="entry name" value="Zn2Cys6_DnaBD"/>
</dbReference>
<sequence length="677" mass="74257">MENTVKLRPLLPLGASGQPAAPSIVSVPKRKRPQVSAACNGCRKKKIKCDGVRPCCYACKASNAPCAYPVPEGLSQREAQKQKLSHVSIAHEKSQRVLELLRANRDGTSQDILKELQHSKHLDEAIESIADASLLLPDIYNQRRDPGDPGDFANHPEALNREPATKHLTSSSDEFVKAPPAANFDPEPIMPVSRWTIVSQDNKLLTYLIDLFWTWDDTLSHLIDRELFIGELSAARPDSCTGQNRGFCSPFLVNAILAVASLHATRKESESYSGDMVALSHRFASHAFDMLELEKCVSSLTLLQGVAVLWVFVGNRGSQASHTEYTSLRDLLQHTWLALGLDTGSSAHFGDSGNKNAEDVRIWQAVSHITWGFYCFFAKMALLFSPDMLVPKPLIMKSFENLRIHQGSSSPDSVSSAGTDSIASHISYQLQVFSANCSLCEITDQLISGFLKDDQISLLDSSHCTALYNKLLCWKLVLPGHLLTSNGICPSVLLLQATYDFVALKLLFSYTDHAGTDFFDNRNAASLQILHASSLMTNLWIYRGIYTIRHEYWAAEYCSFVAHALLPRLVTDTSTPAIQDAIGRACCVLGEMESAGVSGRALKLLAGVEERAKALKVRVPSYGRRPTAHEGAAAPMVLVRGARVFDGAKRGMLGLEDETYTVGFGETIEYVEGPGGE</sequence>
<dbReference type="RefSeq" id="XP_060417649.1">
    <property type="nucleotide sequence ID" value="XM_060564473.1"/>
</dbReference>
<keyword evidence="4" id="KW-1185">Reference proteome</keyword>
<feature type="domain" description="Zn(2)-C6 fungal-type" evidence="2">
    <location>
        <begin position="38"/>
        <end position="68"/>
    </location>
</feature>
<dbReference type="PROSITE" id="PS50048">
    <property type="entry name" value="ZN2_CY6_FUNGAL_2"/>
    <property type="match status" value="1"/>
</dbReference>
<dbReference type="PROSITE" id="PS00463">
    <property type="entry name" value="ZN2_CY6_FUNGAL_1"/>
    <property type="match status" value="1"/>
</dbReference>
<name>A0AAD8Q6R1_9PEZI</name>
<reference evidence="3" key="1">
    <citation type="submission" date="2021-06" db="EMBL/GenBank/DDBJ databases">
        <title>Comparative genomics, transcriptomics and evolutionary studies reveal genomic signatures of adaptation to plant cell wall in hemibiotrophic fungi.</title>
        <authorList>
            <consortium name="DOE Joint Genome Institute"/>
            <person name="Baroncelli R."/>
            <person name="Diaz J.F."/>
            <person name="Benocci T."/>
            <person name="Peng M."/>
            <person name="Battaglia E."/>
            <person name="Haridas S."/>
            <person name="Andreopoulos W."/>
            <person name="Labutti K."/>
            <person name="Pangilinan J."/>
            <person name="Floch G.L."/>
            <person name="Makela M.R."/>
            <person name="Henrissat B."/>
            <person name="Grigoriev I.V."/>
            <person name="Crouch J.A."/>
            <person name="De Vries R.P."/>
            <person name="Sukno S.A."/>
            <person name="Thon M.R."/>
        </authorList>
    </citation>
    <scope>NUCLEOTIDE SEQUENCE</scope>
    <source>
        <strain evidence="3">CBS 125086</strain>
    </source>
</reference>
<dbReference type="CDD" id="cd12148">
    <property type="entry name" value="fungal_TF_MHR"/>
    <property type="match status" value="1"/>
</dbReference>
<dbReference type="SMART" id="SM00066">
    <property type="entry name" value="GAL4"/>
    <property type="match status" value="1"/>
</dbReference>
<dbReference type="Pfam" id="PF00172">
    <property type="entry name" value="Zn_clus"/>
    <property type="match status" value="1"/>
</dbReference>
<dbReference type="GeneID" id="85448713"/>
<dbReference type="Proteomes" id="UP001230504">
    <property type="component" value="Unassembled WGS sequence"/>
</dbReference>
<dbReference type="Gene3D" id="4.10.240.10">
    <property type="entry name" value="Zn(2)-C6 fungal-type DNA-binding domain"/>
    <property type="match status" value="1"/>
</dbReference>
<protein>
    <recommendedName>
        <fullName evidence="2">Zn(2)-C6 fungal-type domain-containing protein</fullName>
    </recommendedName>
</protein>
<comment type="caution">
    <text evidence="3">The sequence shown here is derived from an EMBL/GenBank/DDBJ whole genome shotgun (WGS) entry which is preliminary data.</text>
</comment>
<dbReference type="InterPro" id="IPR053187">
    <property type="entry name" value="Notoamide_regulator"/>
</dbReference>
<dbReference type="PANTHER" id="PTHR47256:SF1">
    <property type="entry name" value="ZN(II)2CYS6 TRANSCRIPTION FACTOR (EUROFUNG)"/>
    <property type="match status" value="1"/>
</dbReference>
<accession>A0AAD8Q6R1</accession>
<dbReference type="PANTHER" id="PTHR47256">
    <property type="entry name" value="ZN(II)2CYS6 TRANSCRIPTION FACTOR (EUROFUNG)-RELATED"/>
    <property type="match status" value="1"/>
</dbReference>
<organism evidence="3 4">
    <name type="scientific">Colletotrichum navitas</name>
    <dbReference type="NCBI Taxonomy" id="681940"/>
    <lineage>
        <taxon>Eukaryota</taxon>
        <taxon>Fungi</taxon>
        <taxon>Dikarya</taxon>
        <taxon>Ascomycota</taxon>
        <taxon>Pezizomycotina</taxon>
        <taxon>Sordariomycetes</taxon>
        <taxon>Hypocreomycetidae</taxon>
        <taxon>Glomerellales</taxon>
        <taxon>Glomerellaceae</taxon>
        <taxon>Colletotrichum</taxon>
        <taxon>Colletotrichum graminicola species complex</taxon>
    </lineage>
</organism>
<evidence type="ECO:0000313" key="4">
    <source>
        <dbReference type="Proteomes" id="UP001230504"/>
    </source>
</evidence>
<dbReference type="SUPFAM" id="SSF57701">
    <property type="entry name" value="Zn2/Cys6 DNA-binding domain"/>
    <property type="match status" value="1"/>
</dbReference>
<evidence type="ECO:0000259" key="2">
    <source>
        <dbReference type="PROSITE" id="PS50048"/>
    </source>
</evidence>